<dbReference type="InterPro" id="IPR010914">
    <property type="entry name" value="RsgA_GTPase_dom"/>
</dbReference>
<dbReference type="GO" id="GO:0005525">
    <property type="term" value="F:GTP binding"/>
    <property type="evidence" value="ECO:0007669"/>
    <property type="project" value="UniProtKB-UniRule"/>
</dbReference>
<dbReference type="PANTHER" id="PTHR32120">
    <property type="entry name" value="SMALL RIBOSOMAL SUBUNIT BIOGENESIS GTPASE RSGA"/>
    <property type="match status" value="1"/>
</dbReference>
<dbReference type="InterPro" id="IPR012340">
    <property type="entry name" value="NA-bd_OB-fold"/>
</dbReference>
<feature type="binding site" evidence="1">
    <location>
        <begin position="109"/>
        <end position="112"/>
    </location>
    <ligand>
        <name>GTP</name>
        <dbReference type="ChEBI" id="CHEBI:37565"/>
    </ligand>
</feature>
<dbReference type="PANTHER" id="PTHR32120:SF11">
    <property type="entry name" value="SMALL RIBOSOMAL SUBUNIT BIOGENESIS GTPASE RSGA 1, MITOCHONDRIAL-RELATED"/>
    <property type="match status" value="1"/>
</dbReference>
<evidence type="ECO:0000313" key="3">
    <source>
        <dbReference type="EMBL" id="AGA32504.1"/>
    </source>
</evidence>
<feature type="binding site" evidence="1">
    <location>
        <position position="250"/>
    </location>
    <ligand>
        <name>Zn(2+)</name>
        <dbReference type="ChEBI" id="CHEBI:29105"/>
    </ligand>
</feature>
<keyword evidence="1" id="KW-0963">Cytoplasm</keyword>
<comment type="function">
    <text evidence="1">One of several proteins that assist in the late maturation steps of the functional core of the 30S ribosomal subunit. Helps release RbfA from mature subunits. May play a role in the assembly of ribosomal proteins into the subunit. Circularly permuted GTPase that catalyzes slow GTP hydrolysis, GTPase activity is stimulated by the 30S ribosomal subunit.</text>
</comment>
<keyword evidence="1" id="KW-0342">GTP-binding</keyword>
<dbReference type="Gene3D" id="1.10.40.50">
    <property type="entry name" value="Probable gtpase engc, domain 3"/>
    <property type="match status" value="1"/>
</dbReference>
<dbReference type="STRING" id="1255043.TVNIR_0814"/>
<evidence type="ECO:0000259" key="2">
    <source>
        <dbReference type="PROSITE" id="PS50936"/>
    </source>
</evidence>
<dbReference type="InterPro" id="IPR027417">
    <property type="entry name" value="P-loop_NTPase"/>
</dbReference>
<dbReference type="CDD" id="cd01854">
    <property type="entry name" value="YjeQ_EngC"/>
    <property type="match status" value="1"/>
</dbReference>
<dbReference type="SUPFAM" id="SSF52540">
    <property type="entry name" value="P-loop containing nucleoside triphosphate hydrolases"/>
    <property type="match status" value="1"/>
</dbReference>
<dbReference type="Gene3D" id="3.40.50.300">
    <property type="entry name" value="P-loop containing nucleotide triphosphate hydrolases"/>
    <property type="match status" value="1"/>
</dbReference>
<dbReference type="PROSITE" id="PS50936">
    <property type="entry name" value="ENGC_GTPASE"/>
    <property type="match status" value="1"/>
</dbReference>
<feature type="binding site" evidence="1">
    <location>
        <begin position="163"/>
        <end position="171"/>
    </location>
    <ligand>
        <name>GTP</name>
        <dbReference type="ChEBI" id="CHEBI:37565"/>
    </ligand>
</feature>
<keyword evidence="1" id="KW-0378">Hydrolase</keyword>
<keyword evidence="1" id="KW-0547">Nucleotide-binding</keyword>
<comment type="similarity">
    <text evidence="1">Belongs to the TRAFAC class YlqF/YawG GTPase family. RsgA subfamily.</text>
</comment>
<keyword evidence="1" id="KW-0699">rRNA-binding</keyword>
<dbReference type="EMBL" id="CP003989">
    <property type="protein sequence ID" value="AGA32504.1"/>
    <property type="molecule type" value="Genomic_DNA"/>
</dbReference>
<dbReference type="Gene3D" id="2.40.50.140">
    <property type="entry name" value="Nucleic acid-binding proteins"/>
    <property type="match status" value="1"/>
</dbReference>
<organism evidence="3 4">
    <name type="scientific">Thioalkalivibrio nitratireducens (strain DSM 14787 / UNIQEM 213 / ALEN2)</name>
    <dbReference type="NCBI Taxonomy" id="1255043"/>
    <lineage>
        <taxon>Bacteria</taxon>
        <taxon>Pseudomonadati</taxon>
        <taxon>Pseudomonadota</taxon>
        <taxon>Gammaproteobacteria</taxon>
        <taxon>Chromatiales</taxon>
        <taxon>Ectothiorhodospiraceae</taxon>
        <taxon>Thioalkalivibrio</taxon>
    </lineage>
</organism>
<gene>
    <name evidence="3" type="primary">rsgA [H]</name>
    <name evidence="1" type="synonym">rsgA</name>
    <name evidence="3" type="ordered locus">TVNIR_0814</name>
</gene>
<evidence type="ECO:0000256" key="1">
    <source>
        <dbReference type="HAMAP-Rule" id="MF_01820"/>
    </source>
</evidence>
<protein>
    <recommendedName>
        <fullName evidence="1">Small ribosomal subunit biogenesis GTPase RsgA</fullName>
        <ecNumber evidence="1">3.6.1.-</ecNumber>
    </recommendedName>
</protein>
<dbReference type="GO" id="GO:0042274">
    <property type="term" value="P:ribosomal small subunit biogenesis"/>
    <property type="evidence" value="ECO:0007669"/>
    <property type="project" value="UniProtKB-UniRule"/>
</dbReference>
<dbReference type="GO" id="GO:0005737">
    <property type="term" value="C:cytoplasm"/>
    <property type="evidence" value="ECO:0007669"/>
    <property type="project" value="UniProtKB-SubCell"/>
</dbReference>
<comment type="subunit">
    <text evidence="1">Monomer. Associates with 30S ribosomal subunit, binds 16S rRNA.</text>
</comment>
<evidence type="ECO:0000313" key="4">
    <source>
        <dbReference type="Proteomes" id="UP000010809"/>
    </source>
</evidence>
<keyword evidence="1" id="KW-0694">RNA-binding</keyword>
<comment type="subcellular location">
    <subcellularLocation>
        <location evidence="1">Cytoplasm</location>
    </subcellularLocation>
</comment>
<dbReference type="EC" id="3.6.1.-" evidence="1"/>
<dbReference type="NCBIfam" id="TIGR00157">
    <property type="entry name" value="ribosome small subunit-dependent GTPase A"/>
    <property type="match status" value="1"/>
</dbReference>
<feature type="binding site" evidence="1">
    <location>
        <position position="243"/>
    </location>
    <ligand>
        <name>Zn(2+)</name>
        <dbReference type="ChEBI" id="CHEBI:29105"/>
    </ligand>
</feature>
<reference evidence="3" key="1">
    <citation type="submission" date="2015-12" db="EMBL/GenBank/DDBJ databases">
        <authorList>
            <person name="Tikhonova T.V."/>
            <person name="Pavlov A.R."/>
            <person name="Beletsky A.V."/>
            <person name="Mardanov A.V."/>
            <person name="Sorokin D.Y."/>
            <person name="Ravin N.V."/>
            <person name="Popov V.O."/>
        </authorList>
    </citation>
    <scope>NUCLEOTIDE SEQUENCE</scope>
    <source>
        <strain evidence="3">DSM 14787</strain>
    </source>
</reference>
<feature type="binding site" evidence="1">
    <location>
        <position position="248"/>
    </location>
    <ligand>
        <name>Zn(2+)</name>
        <dbReference type="ChEBI" id="CHEBI:29105"/>
    </ligand>
</feature>
<name>L0DSB6_THIND</name>
<sequence length="297" mass="32901">MIARYGSEVDVLDTRQRVQQRARLRRKTDDVVCGDRVFLEATEAAVARRADRHNQLTRRDVSNRPRTIAANIDRVWIVIAPRPEVPSFLVDRFLAGIVNLPAQPGILVNKWDRADLQRPAAFDALLENYRCLNLDLLRVSAHTGYGLDRLRTAARGHSNILVGQSGVGKSSLIQALLPREELRIGNLGHSGEGRHTTTTARWYEAEGGAWIDSPGVRDFTPEISSTAELVRGFPDLAAFAERCRFRDCTHRAEPGCAVTVAVADGGLPAHRLEAWHELLQEIGAGGRLMPGNRGARR</sequence>
<keyword evidence="1" id="KW-0690">Ribosome biogenesis</keyword>
<dbReference type="GO" id="GO:0019843">
    <property type="term" value="F:rRNA binding"/>
    <property type="evidence" value="ECO:0007669"/>
    <property type="project" value="UniProtKB-KW"/>
</dbReference>
<feature type="binding site" evidence="1">
    <location>
        <position position="256"/>
    </location>
    <ligand>
        <name>Zn(2+)</name>
        <dbReference type="ChEBI" id="CHEBI:29105"/>
    </ligand>
</feature>
<dbReference type="Pfam" id="PF03193">
    <property type="entry name" value="RsgA_GTPase"/>
    <property type="match status" value="1"/>
</dbReference>
<dbReference type="eggNOG" id="COG1162">
    <property type="taxonomic scope" value="Bacteria"/>
</dbReference>
<dbReference type="InterPro" id="IPR004881">
    <property type="entry name" value="Ribosome_biogen_GTPase_RsgA"/>
</dbReference>
<keyword evidence="4" id="KW-1185">Reference proteome</keyword>
<dbReference type="GO" id="GO:0003924">
    <property type="term" value="F:GTPase activity"/>
    <property type="evidence" value="ECO:0007669"/>
    <property type="project" value="UniProtKB-UniRule"/>
</dbReference>
<dbReference type="HAMAP" id="MF_01820">
    <property type="entry name" value="GTPase_RsgA"/>
    <property type="match status" value="1"/>
</dbReference>
<keyword evidence="1" id="KW-0862">Zinc</keyword>
<dbReference type="HOGENOM" id="CLU_033617_2_0_6"/>
<keyword evidence="1" id="KW-0479">Metal-binding</keyword>
<dbReference type="AlphaFoldDB" id="L0DSB6"/>
<feature type="domain" description="EngC GTPase" evidence="2">
    <location>
        <begin position="70"/>
        <end position="217"/>
    </location>
</feature>
<comment type="cofactor">
    <cofactor evidence="1">
        <name>Zn(2+)</name>
        <dbReference type="ChEBI" id="CHEBI:29105"/>
    </cofactor>
    <text evidence="1">Binds 1 zinc ion per subunit.</text>
</comment>
<dbReference type="KEGG" id="tni:TVNIR_0814"/>
<dbReference type="PATRIC" id="fig|1255043.3.peg.820"/>
<dbReference type="GO" id="GO:0046872">
    <property type="term" value="F:metal ion binding"/>
    <property type="evidence" value="ECO:0007669"/>
    <property type="project" value="UniProtKB-KW"/>
</dbReference>
<accession>L0DSB6</accession>
<dbReference type="Proteomes" id="UP000010809">
    <property type="component" value="Chromosome"/>
</dbReference>
<proteinExistence type="inferred from homology"/>